<feature type="region of interest" description="Disordered" evidence="2">
    <location>
        <begin position="557"/>
        <end position="582"/>
    </location>
</feature>
<gene>
    <name evidence="3" type="ORF">PPAR1163_LOCUS15174</name>
</gene>
<feature type="region of interest" description="Disordered" evidence="2">
    <location>
        <begin position="756"/>
        <end position="784"/>
    </location>
</feature>
<protein>
    <submittedName>
        <fullName evidence="3">Uncharacterized protein</fullName>
    </submittedName>
</protein>
<dbReference type="AlphaFoldDB" id="A0A7S1U4M0"/>
<organism evidence="3">
    <name type="scientific">Phaeomonas parva</name>
    <dbReference type="NCBI Taxonomy" id="124430"/>
    <lineage>
        <taxon>Eukaryota</taxon>
        <taxon>Sar</taxon>
        <taxon>Stramenopiles</taxon>
        <taxon>Ochrophyta</taxon>
        <taxon>Pinguiophyceae</taxon>
        <taxon>Pinguiochrysidales</taxon>
        <taxon>Pinguiochrysidaceae</taxon>
        <taxon>Phaeomonas</taxon>
    </lineage>
</organism>
<feature type="region of interest" description="Disordered" evidence="2">
    <location>
        <begin position="363"/>
        <end position="385"/>
    </location>
</feature>
<dbReference type="PANTHER" id="PTHR33667">
    <property type="entry name" value="SI:DKEY-57N24.6"/>
    <property type="match status" value="1"/>
</dbReference>
<dbReference type="PANTHER" id="PTHR33667:SF7">
    <property type="entry name" value="RIKEN CDNA 1810020O05 GENE"/>
    <property type="match status" value="1"/>
</dbReference>
<keyword evidence="1" id="KW-0175">Coiled coil</keyword>
<evidence type="ECO:0000256" key="1">
    <source>
        <dbReference type="SAM" id="Coils"/>
    </source>
</evidence>
<sequence length="784" mass="88962">MSKGGTDVPDDASVSSASILAAALAADPLDPRALLLLPPSSVVPWPIEIKGPQQKGRVSIAPAKRRITPKTGLSDWSLSEGERLVRQPGRYYETDAALFTTVGLWRPQMVLGEEVELRNFARACFVFGYGDSGLLADVLAKLNEVNTAALGGPDELAKRGSLNTISFTEEEIERANAGLLDVVCGFEIIDEDCRMIVIEGLAAAAMKKIEEEIPRLAANNPDYRVLSNVDVRFKERMYTSYNADLKKIRLREALPLLADMPDLYNSAKIDMACAIALVQLEEMRRADSMQEAAYLDLFPTAEHLSEVESKYGESVSLVDIHGFMPPGKRENINAATIIFEEIPAATKKREAGRNSETLLPELAKTGESTKTKRRRPDPAMRSAKLPLDSWNPAFEEHRKSYQAPDFIREQKRKVLLARAEVKRRREQREEEAAKAASTLARHGGHPSGNVFTYSVQKYNHVEIQKRVLREKIRKIRNATFTYSMDYQSQSVVLADNSELKPFSRDVDPNKWKTERGFVYPAPREPREYNIHPHRPSNARIDVLKEPWVENELHPRPVARASTPPESAPKGRPQFNTTPCPPQIFGGYHVPKYERDYESKHLGDRNRLPRGRMALDDDPKFFSSVHLVGDKLAKEMEEAEKAQEELWRSKIAVDDLHFHVGNFNIRDRPMQTERRNDILHGKVKNKALRIVRNAKLPSGKKIPFRQAPYSIFTRDQYKDPRDFTLDLRPDDPEHFYGTDPKTGQTLPFVTKIHRDVMKPKSQTIQSKRRIQPLTQSDRVGPKWSR</sequence>
<name>A0A7S1U4M0_9STRA</name>
<feature type="coiled-coil region" evidence="1">
    <location>
        <begin position="416"/>
        <end position="478"/>
    </location>
</feature>
<evidence type="ECO:0000256" key="2">
    <source>
        <dbReference type="SAM" id="MobiDB-lite"/>
    </source>
</evidence>
<accession>A0A7S1U4M0</accession>
<proteinExistence type="predicted"/>
<reference evidence="3" key="1">
    <citation type="submission" date="2021-01" db="EMBL/GenBank/DDBJ databases">
        <authorList>
            <person name="Corre E."/>
            <person name="Pelletier E."/>
            <person name="Niang G."/>
            <person name="Scheremetjew M."/>
            <person name="Finn R."/>
            <person name="Kale V."/>
            <person name="Holt S."/>
            <person name="Cochrane G."/>
            <person name="Meng A."/>
            <person name="Brown T."/>
            <person name="Cohen L."/>
        </authorList>
    </citation>
    <scope>NUCLEOTIDE SEQUENCE</scope>
    <source>
        <strain evidence="3">CCMP2877</strain>
    </source>
</reference>
<dbReference type="EMBL" id="HBGJ01023684">
    <property type="protein sequence ID" value="CAD9256803.1"/>
    <property type="molecule type" value="Transcribed_RNA"/>
</dbReference>
<evidence type="ECO:0000313" key="3">
    <source>
        <dbReference type="EMBL" id="CAD9256803.1"/>
    </source>
</evidence>